<dbReference type="AlphaFoldDB" id="A0A7D5SHB5"/>
<dbReference type="GO" id="GO:0009307">
    <property type="term" value="P:DNA restriction-modification system"/>
    <property type="evidence" value="ECO:0007669"/>
    <property type="project" value="InterPro"/>
</dbReference>
<keyword evidence="4" id="KW-0255">Endonuclease</keyword>
<accession>A0A7D5SHB5</accession>
<keyword evidence="1" id="KW-0812">Transmembrane</keyword>
<dbReference type="GO" id="GO:0015666">
    <property type="term" value="F:restriction endodeoxyribonuclease activity"/>
    <property type="evidence" value="ECO:0007669"/>
    <property type="project" value="TreeGrafter"/>
</dbReference>
<evidence type="ECO:0000313" key="4">
    <source>
        <dbReference type="EMBL" id="QLH51804.1"/>
    </source>
</evidence>
<dbReference type="GO" id="GO:0003916">
    <property type="term" value="F:DNA topoisomerase activity"/>
    <property type="evidence" value="ECO:0007669"/>
    <property type="project" value="InterPro"/>
</dbReference>
<dbReference type="SUPFAM" id="SSF52980">
    <property type="entry name" value="Restriction endonuclease-like"/>
    <property type="match status" value="1"/>
</dbReference>
<dbReference type="Pfam" id="PF01396">
    <property type="entry name" value="Zn_ribbon_Top1"/>
    <property type="match status" value="1"/>
</dbReference>
<dbReference type="GO" id="GO:0003677">
    <property type="term" value="F:DNA binding"/>
    <property type="evidence" value="ECO:0007669"/>
    <property type="project" value="InterPro"/>
</dbReference>
<dbReference type="Gene3D" id="3.40.1350.10">
    <property type="match status" value="1"/>
</dbReference>
<feature type="transmembrane region" description="Helical" evidence="1">
    <location>
        <begin position="12"/>
        <end position="35"/>
    </location>
</feature>
<dbReference type="PANTHER" id="PTHR30015">
    <property type="entry name" value="MRR RESTRICTION SYSTEM PROTEIN"/>
    <property type="match status" value="1"/>
</dbReference>
<keyword evidence="1" id="KW-1133">Transmembrane helix</keyword>
<proteinExistence type="predicted"/>
<gene>
    <name evidence="4" type="ORF">HWD57_19915</name>
</gene>
<evidence type="ECO:0000259" key="3">
    <source>
        <dbReference type="Pfam" id="PF04471"/>
    </source>
</evidence>
<dbReference type="GO" id="GO:0005694">
    <property type="term" value="C:chromosome"/>
    <property type="evidence" value="ECO:0007669"/>
    <property type="project" value="InterPro"/>
</dbReference>
<dbReference type="Gene3D" id="3.30.65.10">
    <property type="entry name" value="Bacterial Topoisomerase I, domain 1"/>
    <property type="match status" value="1"/>
</dbReference>
<dbReference type="InterPro" id="IPR011856">
    <property type="entry name" value="tRNA_endonuc-like_dom_sf"/>
</dbReference>
<feature type="domain" description="DNA topoisomerase type IA zn finger" evidence="2">
    <location>
        <begin position="251"/>
        <end position="288"/>
    </location>
</feature>
<reference evidence="4 5" key="1">
    <citation type="journal article" date="2019" name="Microbiome">
        <title>Annotated bacterial chromosomes from frame-shift-corrected long-read metagenomic data.</title>
        <authorList>
            <person name="Arumugam K."/>
            <person name="Bagci C."/>
            <person name="Bessarab I."/>
            <person name="Beier S."/>
            <person name="Buchfink B."/>
            <person name="Gorska A."/>
            <person name="Qiu G."/>
            <person name="Huson D.H."/>
            <person name="Williams R.B.H."/>
        </authorList>
    </citation>
    <scope>NUCLEOTIDE SEQUENCE [LARGE SCALE GENOMIC DNA]</scope>
    <source>
        <strain evidence="4">SSA1</strain>
    </source>
</reference>
<dbReference type="InterPro" id="IPR007560">
    <property type="entry name" value="Restrct_endonuc_IV_Mrr"/>
</dbReference>
<dbReference type="PANTHER" id="PTHR30015:SF7">
    <property type="entry name" value="TYPE IV METHYL-DIRECTED RESTRICTION ENZYME ECOKMRR"/>
    <property type="match status" value="1"/>
</dbReference>
<keyword evidence="1" id="KW-0472">Membrane</keyword>
<keyword evidence="4" id="KW-0540">Nuclease</keyword>
<dbReference type="GO" id="GO:0006265">
    <property type="term" value="P:DNA topological change"/>
    <property type="evidence" value="ECO:0007669"/>
    <property type="project" value="InterPro"/>
</dbReference>
<dbReference type="InterPro" id="IPR013498">
    <property type="entry name" value="Topo_IA_Znf"/>
</dbReference>
<name>A0A7D5SHB5_9PROT</name>
<keyword evidence="4" id="KW-0378">Hydrolase</keyword>
<dbReference type="InterPro" id="IPR011335">
    <property type="entry name" value="Restrct_endonuc-II-like"/>
</dbReference>
<dbReference type="SUPFAM" id="SSF57783">
    <property type="entry name" value="Zinc beta-ribbon"/>
    <property type="match status" value="1"/>
</dbReference>
<dbReference type="InterPro" id="IPR052906">
    <property type="entry name" value="Type_IV_Methyl-Rstrct_Enzyme"/>
</dbReference>
<feature type="transmembrane region" description="Helical" evidence="1">
    <location>
        <begin position="64"/>
        <end position="85"/>
    </location>
</feature>
<evidence type="ECO:0000259" key="2">
    <source>
        <dbReference type="Pfam" id="PF01396"/>
    </source>
</evidence>
<sequence>MARRNTSIIDDLFGIAAMLPWWVGSTLAVVAYVVLHRYASADVPTNVSPGQVGQMVFGQMTKVLAFYGQFIIPLLLLAGAAASFFGRRKREGLVRDAGGDRSGATLRALSWKDFELLVGEAFRMRGFSVVETGGGGYDGGIDLQLKKGSEVFLVQCKQWRAYKVSVNVVRELFGVMASQGATGGFVVTSGTFSADARSFVEGKNIELIDGSALQGMIERVSCAQPEMMSVRGVSNRAEPHLQTTALVMEPTCPRCGSAMAKRIAKQGSKAGGAFWGCTAFPKCRGVRAIE</sequence>
<dbReference type="KEGG" id="acog:HWD57_19915"/>
<feature type="domain" description="Restriction endonuclease type IV Mrr" evidence="3">
    <location>
        <begin position="106"/>
        <end position="217"/>
    </location>
</feature>
<evidence type="ECO:0000313" key="5">
    <source>
        <dbReference type="Proteomes" id="UP000509684"/>
    </source>
</evidence>
<dbReference type="Proteomes" id="UP000509684">
    <property type="component" value="Chromosome"/>
</dbReference>
<protein>
    <submittedName>
        <fullName evidence="4">Restriction endonuclease</fullName>
    </submittedName>
</protein>
<dbReference type="Pfam" id="PF04471">
    <property type="entry name" value="Mrr_cat"/>
    <property type="match status" value="1"/>
</dbReference>
<organism evidence="4 5">
    <name type="scientific">Candidatus Accumulibacter cognatus</name>
    <dbReference type="NCBI Taxonomy" id="2954383"/>
    <lineage>
        <taxon>Bacteria</taxon>
        <taxon>Pseudomonadati</taxon>
        <taxon>Pseudomonadota</taxon>
        <taxon>Betaproteobacteria</taxon>
        <taxon>Candidatus Accumulibacter</taxon>
    </lineage>
</organism>
<dbReference type="EMBL" id="CP058708">
    <property type="protein sequence ID" value="QLH51804.1"/>
    <property type="molecule type" value="Genomic_DNA"/>
</dbReference>
<evidence type="ECO:0000256" key="1">
    <source>
        <dbReference type="SAM" id="Phobius"/>
    </source>
</evidence>